<dbReference type="Proteomes" id="UP001374579">
    <property type="component" value="Unassembled WGS sequence"/>
</dbReference>
<proteinExistence type="predicted"/>
<sequence length="209" mass="24074">MSLKRLFSREGSRKGVVDYSARRSMIETPPPGHLTDRHDPHKLIWKPQSSKGDQADESRIPFFNSGFTTCPKCGECDVWRFEETAGIRENGDTYGTETFRCQTKGCKWKTSFKYDNGVPYCIHFEARAWPRGIHFYPVTFMMRWCERHGLDNLKHQVFSRNIDGDAFLTLYHSGQMKAALNLSSKTVSKVKKALEQRDGALLTKTNKKK</sequence>
<keyword evidence="3" id="KW-1185">Reference proteome</keyword>
<comment type="caution">
    <text evidence="2">The sequence shown here is derived from an EMBL/GenBank/DDBJ whole genome shotgun (WGS) entry which is preliminary data.</text>
</comment>
<evidence type="ECO:0000256" key="1">
    <source>
        <dbReference type="SAM" id="MobiDB-lite"/>
    </source>
</evidence>
<reference evidence="2 3" key="1">
    <citation type="submission" date="2024-02" db="EMBL/GenBank/DDBJ databases">
        <title>Chromosome-scale genome assembly of the rough periwinkle Littorina saxatilis.</title>
        <authorList>
            <person name="De Jode A."/>
            <person name="Faria R."/>
            <person name="Formenti G."/>
            <person name="Sims Y."/>
            <person name="Smith T.P."/>
            <person name="Tracey A."/>
            <person name="Wood J.M.D."/>
            <person name="Zagrodzka Z.B."/>
            <person name="Johannesson K."/>
            <person name="Butlin R.K."/>
            <person name="Leder E.H."/>
        </authorList>
    </citation>
    <scope>NUCLEOTIDE SEQUENCE [LARGE SCALE GENOMIC DNA]</scope>
    <source>
        <strain evidence="2">Snail1</strain>
        <tissue evidence="2">Muscle</tissue>
    </source>
</reference>
<name>A0AAN9BY86_9CAEN</name>
<dbReference type="EMBL" id="JBAMIC010000002">
    <property type="protein sequence ID" value="KAK7113706.1"/>
    <property type="molecule type" value="Genomic_DNA"/>
</dbReference>
<dbReference type="AlphaFoldDB" id="A0AAN9BY86"/>
<gene>
    <name evidence="2" type="ORF">V1264_012948</name>
</gene>
<feature type="region of interest" description="Disordered" evidence="1">
    <location>
        <begin position="25"/>
        <end position="55"/>
    </location>
</feature>
<protein>
    <submittedName>
        <fullName evidence="2">Uncharacterized protein</fullName>
    </submittedName>
</protein>
<organism evidence="2 3">
    <name type="scientific">Littorina saxatilis</name>
    <dbReference type="NCBI Taxonomy" id="31220"/>
    <lineage>
        <taxon>Eukaryota</taxon>
        <taxon>Metazoa</taxon>
        <taxon>Spiralia</taxon>
        <taxon>Lophotrochozoa</taxon>
        <taxon>Mollusca</taxon>
        <taxon>Gastropoda</taxon>
        <taxon>Caenogastropoda</taxon>
        <taxon>Littorinimorpha</taxon>
        <taxon>Littorinoidea</taxon>
        <taxon>Littorinidae</taxon>
        <taxon>Littorina</taxon>
    </lineage>
</organism>
<accession>A0AAN9BY86</accession>
<evidence type="ECO:0000313" key="2">
    <source>
        <dbReference type="EMBL" id="KAK7113706.1"/>
    </source>
</evidence>
<evidence type="ECO:0000313" key="3">
    <source>
        <dbReference type="Proteomes" id="UP001374579"/>
    </source>
</evidence>